<evidence type="ECO:0000313" key="4">
    <source>
        <dbReference type="Proteomes" id="UP000767854"/>
    </source>
</evidence>
<organism evidence="3 4">
    <name type="scientific">Fusibacter tunisiensis</name>
    <dbReference type="NCBI Taxonomy" id="1008308"/>
    <lineage>
        <taxon>Bacteria</taxon>
        <taxon>Bacillati</taxon>
        <taxon>Bacillota</taxon>
        <taxon>Clostridia</taxon>
        <taxon>Eubacteriales</taxon>
        <taxon>Eubacteriales Family XII. Incertae Sedis</taxon>
        <taxon>Fusibacter</taxon>
    </lineage>
</organism>
<protein>
    <submittedName>
        <fullName evidence="3">Exopolyphosphatase/guanosine-5'-triphosphate, 3'-diphosphate pyrophosphatase</fullName>
        <ecNumber evidence="3">3.6.1.11</ecNumber>
        <ecNumber evidence="3">3.6.1.40</ecNumber>
    </submittedName>
</protein>
<sequence>MTKNGKFGVVDMGTNSVRLLLCHLEEGRFQSVDKQVKMTRLGKGVNETGKLDEERVIETVEVVKTFLRDAQKYGVLDFYVMATSAVRDASNANELKQLLKRETGLEIDVISGQDEAIVGFQGVLAGRPNSNQRVLVIDIGGGSTELIVGDASGILFSTSIDAGAVRMTGAFLSQDPVDALEKTEMFQAIQLLFDPALNQVKALNPSVAIGIGGTAATFAAMDLEMVSYSREKIHGRSVLTDKVQGLIETLERNSIEERKKIPGLEPKRADIIYAGGCILKYILDALAFEAYEFSDFDNLEGYLYTQLKTHKK</sequence>
<dbReference type="Proteomes" id="UP000767854">
    <property type="component" value="Unassembled WGS sequence"/>
</dbReference>
<dbReference type="SUPFAM" id="SSF53067">
    <property type="entry name" value="Actin-like ATPase domain"/>
    <property type="match status" value="2"/>
</dbReference>
<dbReference type="Pfam" id="PF02541">
    <property type="entry name" value="Ppx-GppA"/>
    <property type="match status" value="1"/>
</dbReference>
<comment type="similarity">
    <text evidence="1">Belongs to the GppA/Ppx family.</text>
</comment>
<dbReference type="InterPro" id="IPR050273">
    <property type="entry name" value="GppA/Ppx_hydrolase"/>
</dbReference>
<dbReference type="Gene3D" id="3.30.420.150">
    <property type="entry name" value="Exopolyphosphatase. Domain 2"/>
    <property type="match status" value="1"/>
</dbReference>
<reference evidence="3 4" key="1">
    <citation type="submission" date="2021-01" db="EMBL/GenBank/DDBJ databases">
        <title>Genomic Encyclopedia of Type Strains, Phase IV (KMG-IV): sequencing the most valuable type-strain genomes for metagenomic binning, comparative biology and taxonomic classification.</title>
        <authorList>
            <person name="Goeker M."/>
        </authorList>
    </citation>
    <scope>NUCLEOTIDE SEQUENCE [LARGE SCALE GENOMIC DNA]</scope>
    <source>
        <strain evidence="3 4">DSM 24436</strain>
    </source>
</reference>
<dbReference type="EC" id="3.6.1.11" evidence="3"/>
<proteinExistence type="inferred from homology"/>
<name>A0ABS2MR67_9FIRM</name>
<feature type="domain" description="Ppx/GppA phosphatase N-terminal" evidence="2">
    <location>
        <begin position="25"/>
        <end position="310"/>
    </location>
</feature>
<dbReference type="InterPro" id="IPR003695">
    <property type="entry name" value="Ppx_GppA_N"/>
</dbReference>
<evidence type="ECO:0000259" key="2">
    <source>
        <dbReference type="Pfam" id="PF02541"/>
    </source>
</evidence>
<dbReference type="GO" id="GO:0008894">
    <property type="term" value="F:guanosine-5'-triphosphate,3'-diphosphate diphosphatase activity"/>
    <property type="evidence" value="ECO:0007669"/>
    <property type="project" value="UniProtKB-EC"/>
</dbReference>
<accession>A0ABS2MR67</accession>
<dbReference type="RefSeq" id="WP_204663857.1">
    <property type="nucleotide sequence ID" value="NZ_JAFBDT010000009.1"/>
</dbReference>
<dbReference type="GO" id="GO:0004309">
    <property type="term" value="F:exopolyphosphatase activity"/>
    <property type="evidence" value="ECO:0007669"/>
    <property type="project" value="UniProtKB-EC"/>
</dbReference>
<dbReference type="PANTHER" id="PTHR30005:SF0">
    <property type="entry name" value="RETROGRADE REGULATION PROTEIN 2"/>
    <property type="match status" value="1"/>
</dbReference>
<keyword evidence="4" id="KW-1185">Reference proteome</keyword>
<dbReference type="EC" id="3.6.1.40" evidence="3"/>
<dbReference type="InterPro" id="IPR043129">
    <property type="entry name" value="ATPase_NBD"/>
</dbReference>
<dbReference type="EMBL" id="JAFBDT010000009">
    <property type="protein sequence ID" value="MBM7561906.1"/>
    <property type="molecule type" value="Genomic_DNA"/>
</dbReference>
<gene>
    <name evidence="3" type="ORF">JOC49_001447</name>
</gene>
<dbReference type="Gene3D" id="3.30.420.40">
    <property type="match status" value="1"/>
</dbReference>
<dbReference type="PANTHER" id="PTHR30005">
    <property type="entry name" value="EXOPOLYPHOSPHATASE"/>
    <property type="match status" value="1"/>
</dbReference>
<keyword evidence="3" id="KW-0378">Hydrolase</keyword>
<evidence type="ECO:0000256" key="1">
    <source>
        <dbReference type="ARBA" id="ARBA00007125"/>
    </source>
</evidence>
<comment type="caution">
    <text evidence="3">The sequence shown here is derived from an EMBL/GenBank/DDBJ whole genome shotgun (WGS) entry which is preliminary data.</text>
</comment>
<evidence type="ECO:0000313" key="3">
    <source>
        <dbReference type="EMBL" id="MBM7561906.1"/>
    </source>
</evidence>
<dbReference type="CDD" id="cd24054">
    <property type="entry name" value="ASKHA_NBD_AaPPX-GppA_MtPPX2-like"/>
    <property type="match status" value="1"/>
</dbReference>